<dbReference type="InterPro" id="IPR055357">
    <property type="entry name" value="LRR_At1g61320_AtMIF1"/>
</dbReference>
<dbReference type="PANTHER" id="PTHR34145:SF77">
    <property type="match status" value="1"/>
</dbReference>
<organism evidence="2 3">
    <name type="scientific">Thalictrum thalictroides</name>
    <name type="common">Rue-anemone</name>
    <name type="synonym">Anemone thalictroides</name>
    <dbReference type="NCBI Taxonomy" id="46969"/>
    <lineage>
        <taxon>Eukaryota</taxon>
        <taxon>Viridiplantae</taxon>
        <taxon>Streptophyta</taxon>
        <taxon>Embryophyta</taxon>
        <taxon>Tracheophyta</taxon>
        <taxon>Spermatophyta</taxon>
        <taxon>Magnoliopsida</taxon>
        <taxon>Ranunculales</taxon>
        <taxon>Ranunculaceae</taxon>
        <taxon>Thalictroideae</taxon>
        <taxon>Thalictrum</taxon>
    </lineage>
</organism>
<feature type="domain" description="At1g61320/AtMIF1 LRR" evidence="1">
    <location>
        <begin position="81"/>
        <end position="346"/>
    </location>
</feature>
<feature type="non-terminal residue" evidence="2">
    <location>
        <position position="1"/>
    </location>
</feature>
<keyword evidence="3" id="KW-1185">Reference proteome</keyword>
<gene>
    <name evidence="2" type="ORF">FRX31_033877</name>
</gene>
<dbReference type="Proteomes" id="UP000554482">
    <property type="component" value="Unassembled WGS sequence"/>
</dbReference>
<reference evidence="2 3" key="1">
    <citation type="submission" date="2020-06" db="EMBL/GenBank/DDBJ databases">
        <title>Transcriptomic and genomic resources for Thalictrum thalictroides and T. hernandezii: Facilitating candidate gene discovery in an emerging model plant lineage.</title>
        <authorList>
            <person name="Arias T."/>
            <person name="Riano-Pachon D.M."/>
            <person name="Di Stilio V.S."/>
        </authorList>
    </citation>
    <scope>NUCLEOTIDE SEQUENCE [LARGE SCALE GENOMIC DNA]</scope>
    <source>
        <strain evidence="3">cv. WT478/WT964</strain>
        <tissue evidence="2">Leaves</tissue>
    </source>
</reference>
<dbReference type="Pfam" id="PF23622">
    <property type="entry name" value="LRR_At1g61320_AtMIF1"/>
    <property type="match status" value="1"/>
</dbReference>
<dbReference type="PANTHER" id="PTHR34145">
    <property type="entry name" value="OS02G0105600 PROTEIN"/>
    <property type="match status" value="1"/>
</dbReference>
<dbReference type="SUPFAM" id="SSF52047">
    <property type="entry name" value="RNI-like"/>
    <property type="match status" value="1"/>
</dbReference>
<dbReference type="AlphaFoldDB" id="A0A7J6UVD0"/>
<evidence type="ECO:0000313" key="2">
    <source>
        <dbReference type="EMBL" id="KAF5176536.1"/>
    </source>
</evidence>
<protein>
    <submittedName>
        <fullName evidence="2">Fbd-associated f-box protein</fullName>
    </submittedName>
</protein>
<name>A0A7J6UVD0_THATH</name>
<dbReference type="EMBL" id="JABWDY010042620">
    <property type="protein sequence ID" value="KAF5176536.1"/>
    <property type="molecule type" value="Genomic_DNA"/>
</dbReference>
<proteinExistence type="predicted"/>
<dbReference type="OrthoDB" id="673865at2759"/>
<sequence>MPPKKICIRSEVGSTSIKSFNIDEDVVEKIFTYLPVKFVGRIGARLKRFHYSWKFSQYLDFDKDFAECMTQKDYVNTVVCIMMSHQGSKVCRFRLYSDANLDYDLLHNWLDILNKKEAEEIDLDFSPGKKETFVFYGNLIDSETPFKILKLTHCKLKLPFNEMTCWSNLTCITLRRVLLDNNLSIIVSANCYVLEKLILIQCRGIGMLIINAPDHKRLKMLTVARCFEIHEMVIVVPTLTTFHYRGYTRNVGLSIDSASMLHDVVLDLISPKIYPCILRFEMDLSHVKTLTVSSHFIEALKRQPIIIPNVKEVQILMEERSYCNLYDIADFLISCPLLERVFLDINGFFFNDGPYWQRHDSQHFKNFSA</sequence>
<accession>A0A7J6UVD0</accession>
<dbReference type="InterPro" id="IPR053772">
    <property type="entry name" value="At1g61320/At1g61330-like"/>
</dbReference>
<comment type="caution">
    <text evidence="2">The sequence shown here is derived from an EMBL/GenBank/DDBJ whole genome shotgun (WGS) entry which is preliminary data.</text>
</comment>
<evidence type="ECO:0000313" key="3">
    <source>
        <dbReference type="Proteomes" id="UP000554482"/>
    </source>
</evidence>
<evidence type="ECO:0000259" key="1">
    <source>
        <dbReference type="Pfam" id="PF23622"/>
    </source>
</evidence>